<dbReference type="RefSeq" id="WP_005870350.1">
    <property type="nucleotide sequence ID" value="NZ_ACYG01000019.1"/>
</dbReference>
<protein>
    <submittedName>
        <fullName evidence="2">Nucleotidyltransferase domain protein</fullName>
    </submittedName>
</protein>
<dbReference type="SUPFAM" id="SSF81301">
    <property type="entry name" value="Nucleotidyltransferase"/>
    <property type="match status" value="1"/>
</dbReference>
<reference evidence="2 3" key="1">
    <citation type="submission" date="2009-07" db="EMBL/GenBank/DDBJ databases">
        <authorList>
            <person name="Madupu R."/>
            <person name="Sebastian Y."/>
            <person name="Durkin A.S."/>
            <person name="Torralba M."/>
            <person name="Methe B."/>
            <person name="Sutton G.G."/>
            <person name="Strausberg R.L."/>
            <person name="Nelson K.E."/>
        </authorList>
    </citation>
    <scope>NUCLEOTIDE SEQUENCE [LARGE SCALE GENOMIC DNA]</scope>
    <source>
        <strain evidence="2 3">RM3268</strain>
    </source>
</reference>
<dbReference type="Pfam" id="PF01909">
    <property type="entry name" value="NTP_transf_2"/>
    <property type="match status" value="1"/>
</dbReference>
<dbReference type="CDD" id="cd05403">
    <property type="entry name" value="NT_KNTase_like"/>
    <property type="match status" value="1"/>
</dbReference>
<proteinExistence type="predicted"/>
<evidence type="ECO:0000259" key="1">
    <source>
        <dbReference type="Pfam" id="PF01909"/>
    </source>
</evidence>
<dbReference type="GO" id="GO:0016779">
    <property type="term" value="F:nucleotidyltransferase activity"/>
    <property type="evidence" value="ECO:0007669"/>
    <property type="project" value="InterPro"/>
</dbReference>
<dbReference type="STRING" id="824.CGRAC_1203"/>
<dbReference type="Gene3D" id="3.30.460.10">
    <property type="entry name" value="Beta Polymerase, domain 2"/>
    <property type="match status" value="1"/>
</dbReference>
<evidence type="ECO:0000313" key="2">
    <source>
        <dbReference type="EMBL" id="EEV18073.1"/>
    </source>
</evidence>
<comment type="caution">
    <text evidence="2">The sequence shown here is derived from an EMBL/GenBank/DDBJ whole genome shotgun (WGS) entry which is preliminary data.</text>
</comment>
<sequence length="116" mass="12702">MSAKTAPKKTINSKDEILKFLSSQKKRLFAVGVTELGFFGSYAKGSADEFSDIDIAIETDGAKMVKKLGNPLSALVFLDDFKKKLSSKFNVNVDLCDTTSLSREEKAKLLQGAIYV</sequence>
<keyword evidence="3" id="KW-1185">Reference proteome</keyword>
<keyword evidence="2" id="KW-0808">Transferase</keyword>
<organism evidence="2 3">
    <name type="scientific">Campylobacter gracilis RM3268</name>
    <dbReference type="NCBI Taxonomy" id="553220"/>
    <lineage>
        <taxon>Bacteria</taxon>
        <taxon>Pseudomonadati</taxon>
        <taxon>Campylobacterota</taxon>
        <taxon>Epsilonproteobacteria</taxon>
        <taxon>Campylobacterales</taxon>
        <taxon>Campylobacteraceae</taxon>
        <taxon>Campylobacter</taxon>
    </lineage>
</organism>
<evidence type="ECO:0000313" key="3">
    <source>
        <dbReference type="Proteomes" id="UP000005709"/>
    </source>
</evidence>
<accession>C8PG35</accession>
<feature type="domain" description="Polymerase nucleotidyl transferase" evidence="1">
    <location>
        <begin position="16"/>
        <end position="96"/>
    </location>
</feature>
<name>C8PG35_9BACT</name>
<dbReference type="InterPro" id="IPR002934">
    <property type="entry name" value="Polymerase_NTP_transf_dom"/>
</dbReference>
<dbReference type="InterPro" id="IPR043519">
    <property type="entry name" value="NT_sf"/>
</dbReference>
<dbReference type="EMBL" id="ACYG01000019">
    <property type="protein sequence ID" value="EEV18073.1"/>
    <property type="molecule type" value="Genomic_DNA"/>
</dbReference>
<dbReference type="Proteomes" id="UP000005709">
    <property type="component" value="Unassembled WGS sequence"/>
</dbReference>
<gene>
    <name evidence="2" type="ORF">CAMGR0001_0828</name>
</gene>
<dbReference type="AlphaFoldDB" id="C8PG35"/>
<dbReference type="eggNOG" id="COG1669">
    <property type="taxonomic scope" value="Bacteria"/>
</dbReference>